<dbReference type="SMART" id="SM00382">
    <property type="entry name" value="AAA"/>
    <property type="match status" value="2"/>
</dbReference>
<keyword evidence="2" id="KW-0813">Transport</keyword>
<dbReference type="GO" id="GO:0016887">
    <property type="term" value="F:ATP hydrolysis activity"/>
    <property type="evidence" value="ECO:0007669"/>
    <property type="project" value="InterPro"/>
</dbReference>
<comment type="similarity">
    <text evidence="1">Belongs to the ABC transporter superfamily.</text>
</comment>
<dbReference type="RefSeq" id="WP_218136083.1">
    <property type="nucleotide sequence ID" value="NZ_FNDJ01000016.1"/>
</dbReference>
<dbReference type="InterPro" id="IPR017871">
    <property type="entry name" value="ABC_transporter-like_CS"/>
</dbReference>
<reference evidence="6 7" key="1">
    <citation type="submission" date="2016-10" db="EMBL/GenBank/DDBJ databases">
        <authorList>
            <person name="de Groot N.N."/>
        </authorList>
    </citation>
    <scope>NUCLEOTIDE SEQUENCE [LARGE SCALE GENOMIC DNA]</scope>
    <source>
        <strain evidence="6 7">CGMCC 4.6533</strain>
    </source>
</reference>
<dbReference type="SUPFAM" id="SSF52540">
    <property type="entry name" value="P-loop containing nucleoside triphosphate hydrolases"/>
    <property type="match status" value="2"/>
</dbReference>
<dbReference type="GO" id="GO:0055085">
    <property type="term" value="P:transmembrane transport"/>
    <property type="evidence" value="ECO:0007669"/>
    <property type="project" value="UniProtKB-ARBA"/>
</dbReference>
<evidence type="ECO:0000256" key="2">
    <source>
        <dbReference type="ARBA" id="ARBA00022448"/>
    </source>
</evidence>
<dbReference type="EMBL" id="FNDJ01000016">
    <property type="protein sequence ID" value="SDK44130.1"/>
    <property type="molecule type" value="Genomic_DNA"/>
</dbReference>
<evidence type="ECO:0000313" key="6">
    <source>
        <dbReference type="EMBL" id="SDK44130.1"/>
    </source>
</evidence>
<dbReference type="PROSITE" id="PS50893">
    <property type="entry name" value="ABC_TRANSPORTER_2"/>
    <property type="match status" value="2"/>
</dbReference>
<dbReference type="PANTHER" id="PTHR43776:SF7">
    <property type="entry name" value="D,D-DIPEPTIDE TRANSPORT ATP-BINDING PROTEIN DDPF-RELATED"/>
    <property type="match status" value="1"/>
</dbReference>
<sequence>MTVVGKPETLRLETARRGGEEVARIDRLALTGPCGVVVVDAPPLTARRGRVVALVGPSGIGKTTMLRALLGSVPDGLTTHAARVSVLGRQVFELDRGELRRLRREHIGLVDQDPASRLNPYMRVRSLLAETAGTRDPARLLPLLRRVCLPVDGDLLRRRPRELSGGQQRRLALARALARRPALLLLDEPTAGLDEALACQIGRLVRDLAREEDIAVVVSTHDEQLVADAADTVVDLRGAHRPPAAGGPREPVHGPPVLAVRGLTALARPGGRAILSDVGLELRRGEAQAVIGPSGAGKTTLARALTGLHPHVNGDIALAGEPVPVRLSRRTAEQRRRIQLVPQDPLGTLNPVRTVGDILARPLRLHRRARPEDVTGRVRALLEDVALPASCAAKLPGELSGGQRQRVALARALAAEPEVLVCDEVTSALDTVTATALLELLTRLRAAHGLAVVMISHDLELVARYCDIACAIEDGKVAWTGGVAALSARR</sequence>
<dbReference type="InterPro" id="IPR027417">
    <property type="entry name" value="P-loop_NTPase"/>
</dbReference>
<proteinExistence type="inferred from homology"/>
<keyword evidence="7" id="KW-1185">Reference proteome</keyword>
<dbReference type="STRING" id="633440.SAMN05421869_1168"/>
<keyword evidence="3" id="KW-0547">Nucleotide-binding</keyword>
<evidence type="ECO:0000256" key="3">
    <source>
        <dbReference type="ARBA" id="ARBA00022741"/>
    </source>
</evidence>
<feature type="domain" description="ABC transporter" evidence="5">
    <location>
        <begin position="23"/>
        <end position="263"/>
    </location>
</feature>
<dbReference type="AlphaFoldDB" id="A0A1G9BXL2"/>
<evidence type="ECO:0000313" key="7">
    <source>
        <dbReference type="Proteomes" id="UP000199202"/>
    </source>
</evidence>
<accession>A0A1G9BXL2</accession>
<dbReference type="PANTHER" id="PTHR43776">
    <property type="entry name" value="TRANSPORT ATP-BINDING PROTEIN"/>
    <property type="match status" value="1"/>
</dbReference>
<dbReference type="Gene3D" id="3.40.50.300">
    <property type="entry name" value="P-loop containing nucleotide triphosphate hydrolases"/>
    <property type="match status" value="2"/>
</dbReference>
<evidence type="ECO:0000256" key="1">
    <source>
        <dbReference type="ARBA" id="ARBA00005417"/>
    </source>
</evidence>
<gene>
    <name evidence="6" type="ORF">SAMN05421869_1168</name>
</gene>
<dbReference type="InterPro" id="IPR050319">
    <property type="entry name" value="ABC_transp_ATP-bind"/>
</dbReference>
<dbReference type="Proteomes" id="UP000199202">
    <property type="component" value="Unassembled WGS sequence"/>
</dbReference>
<dbReference type="GO" id="GO:0005524">
    <property type="term" value="F:ATP binding"/>
    <property type="evidence" value="ECO:0007669"/>
    <property type="project" value="UniProtKB-KW"/>
</dbReference>
<name>A0A1G9BXL2_9ACTN</name>
<dbReference type="InterPro" id="IPR003439">
    <property type="entry name" value="ABC_transporter-like_ATP-bd"/>
</dbReference>
<dbReference type="CDD" id="cd03257">
    <property type="entry name" value="ABC_NikE_OppD_transporters"/>
    <property type="match status" value="1"/>
</dbReference>
<dbReference type="PROSITE" id="PS00211">
    <property type="entry name" value="ABC_TRANSPORTER_1"/>
    <property type="match status" value="2"/>
</dbReference>
<evidence type="ECO:0000256" key="4">
    <source>
        <dbReference type="ARBA" id="ARBA00022840"/>
    </source>
</evidence>
<organism evidence="6 7">
    <name type="scientific">Nonomuraea jiangxiensis</name>
    <dbReference type="NCBI Taxonomy" id="633440"/>
    <lineage>
        <taxon>Bacteria</taxon>
        <taxon>Bacillati</taxon>
        <taxon>Actinomycetota</taxon>
        <taxon>Actinomycetes</taxon>
        <taxon>Streptosporangiales</taxon>
        <taxon>Streptosporangiaceae</taxon>
        <taxon>Nonomuraea</taxon>
    </lineage>
</organism>
<dbReference type="Pfam" id="PF00005">
    <property type="entry name" value="ABC_tran"/>
    <property type="match status" value="2"/>
</dbReference>
<keyword evidence="4 6" id="KW-0067">ATP-binding</keyword>
<dbReference type="InterPro" id="IPR003593">
    <property type="entry name" value="AAA+_ATPase"/>
</dbReference>
<feature type="domain" description="ABC transporter" evidence="5">
    <location>
        <begin position="258"/>
        <end position="490"/>
    </location>
</feature>
<evidence type="ECO:0000259" key="5">
    <source>
        <dbReference type="PROSITE" id="PS50893"/>
    </source>
</evidence>
<protein>
    <submittedName>
        <fullName evidence="6">Peptide/nickel transport system ATP-binding protein</fullName>
    </submittedName>
</protein>